<dbReference type="PANTHER" id="PTHR31528:SF1">
    <property type="entry name" value="4-AMINO-5-HYDROXYMETHYL-2-METHYLPYRIMIDINE PHOSPHATE SYNTHASE THI11-RELATED"/>
    <property type="match status" value="1"/>
</dbReference>
<evidence type="ECO:0000256" key="3">
    <source>
        <dbReference type="ARBA" id="ARBA00009406"/>
    </source>
</evidence>
<keyword evidence="6" id="KW-0479">Metal-binding</keyword>
<evidence type="ECO:0000256" key="2">
    <source>
        <dbReference type="ARBA" id="ARBA00004948"/>
    </source>
</evidence>
<evidence type="ECO:0000259" key="12">
    <source>
        <dbReference type="Pfam" id="PF09084"/>
    </source>
</evidence>
<dbReference type="Proteomes" id="UP000603352">
    <property type="component" value="Unassembled WGS sequence"/>
</dbReference>
<comment type="pathway">
    <text evidence="2">Cofactor biosynthesis; thiamine diphosphate biosynthesis.</text>
</comment>
<proteinExistence type="inferred from homology"/>
<dbReference type="InterPro" id="IPR027939">
    <property type="entry name" value="NMT1/THI5"/>
</dbReference>
<dbReference type="Pfam" id="PF09084">
    <property type="entry name" value="NMT1"/>
    <property type="match status" value="1"/>
</dbReference>
<keyword evidence="9" id="KW-0408">Iron</keyword>
<evidence type="ECO:0000313" key="13">
    <source>
        <dbReference type="EMBL" id="GGB44768.1"/>
    </source>
</evidence>
<dbReference type="SUPFAM" id="SSF53850">
    <property type="entry name" value="Periplasmic binding protein-like II"/>
    <property type="match status" value="1"/>
</dbReference>
<dbReference type="Gene3D" id="3.40.190.10">
    <property type="entry name" value="Periplasmic binding protein-like II"/>
    <property type="match status" value="2"/>
</dbReference>
<dbReference type="RefSeq" id="WP_188578788.1">
    <property type="nucleotide sequence ID" value="NZ_BMDZ01000031.1"/>
</dbReference>
<evidence type="ECO:0000256" key="8">
    <source>
        <dbReference type="ARBA" id="ARBA00022977"/>
    </source>
</evidence>
<keyword evidence="5" id="KW-0808">Transferase</keyword>
<comment type="similarity">
    <text evidence="3">Belongs to the NMT1/THI5 family.</text>
</comment>
<evidence type="ECO:0000256" key="7">
    <source>
        <dbReference type="ARBA" id="ARBA00022898"/>
    </source>
</evidence>
<evidence type="ECO:0000256" key="6">
    <source>
        <dbReference type="ARBA" id="ARBA00022723"/>
    </source>
</evidence>
<organism evidence="13 14">
    <name type="scientific">Tistrella bauzanensis</name>
    <dbReference type="NCBI Taxonomy" id="657419"/>
    <lineage>
        <taxon>Bacteria</taxon>
        <taxon>Pseudomonadati</taxon>
        <taxon>Pseudomonadota</taxon>
        <taxon>Alphaproteobacteria</taxon>
        <taxon>Geminicoccales</taxon>
        <taxon>Geminicoccaceae</taxon>
        <taxon>Tistrella</taxon>
    </lineage>
</organism>
<comment type="function">
    <text evidence="1">Responsible for the formation of the pyrimidine heterocycle in the thiamine biosynthesis pathway. Catalyzes the formation of hydroxymethylpyrimidine phosphate (HMP-P) from histidine and pyridoxal phosphate (PLP). The protein uses PLP and the active site histidine to form HMP-P, generating an inactive enzyme. The enzyme can only undergo a single turnover, which suggests it is a suicide enzyme.</text>
</comment>
<keyword evidence="14" id="KW-1185">Reference proteome</keyword>
<comment type="caution">
    <text evidence="13">The sequence shown here is derived from an EMBL/GenBank/DDBJ whole genome shotgun (WGS) entry which is preliminary data.</text>
</comment>
<name>A0ABQ1IKH1_9PROT</name>
<evidence type="ECO:0000256" key="1">
    <source>
        <dbReference type="ARBA" id="ARBA00003469"/>
    </source>
</evidence>
<dbReference type="InterPro" id="IPR015168">
    <property type="entry name" value="SsuA/THI5"/>
</dbReference>
<comment type="catalytic activity">
    <reaction evidence="11">
        <text>N(6)-(pyridoxal phosphate)-L-lysyl-[4-amino-5-hydroxymethyl-2-methylpyrimidine phosphate synthase] + L-histidyl-[4-amino-5-hydroxymethyl-2-methylpyrimidine phosphate synthase] + 2 Fe(3+) + 4 H2O = L-lysyl-[4-amino-5-hydroxymethyl-2-methylpyrimidine phosphate synthase] + (2S)-2-amino-5-hydroxy-4-oxopentanoyl-[4-amino-5-hydroxymethyl-2-methylpyrimidine phosphate synthase] + 4-amino-2-methyl-5-(phosphooxymethyl)pyrimidine + 3-oxopropanoate + 2 Fe(2+) + 2 H(+)</text>
        <dbReference type="Rhea" id="RHEA:65756"/>
        <dbReference type="Rhea" id="RHEA-COMP:16892"/>
        <dbReference type="Rhea" id="RHEA-COMP:16893"/>
        <dbReference type="Rhea" id="RHEA-COMP:16894"/>
        <dbReference type="Rhea" id="RHEA-COMP:16895"/>
        <dbReference type="ChEBI" id="CHEBI:15377"/>
        <dbReference type="ChEBI" id="CHEBI:15378"/>
        <dbReference type="ChEBI" id="CHEBI:29033"/>
        <dbReference type="ChEBI" id="CHEBI:29034"/>
        <dbReference type="ChEBI" id="CHEBI:29969"/>
        <dbReference type="ChEBI" id="CHEBI:29979"/>
        <dbReference type="ChEBI" id="CHEBI:33190"/>
        <dbReference type="ChEBI" id="CHEBI:58354"/>
        <dbReference type="ChEBI" id="CHEBI:143915"/>
        <dbReference type="ChEBI" id="CHEBI:157692"/>
    </reaction>
    <physiologicalReaction direction="left-to-right" evidence="11">
        <dbReference type="Rhea" id="RHEA:65757"/>
    </physiologicalReaction>
</comment>
<dbReference type="EMBL" id="BMDZ01000031">
    <property type="protein sequence ID" value="GGB44768.1"/>
    <property type="molecule type" value="Genomic_DNA"/>
</dbReference>
<accession>A0ABQ1IKH1</accession>
<reference evidence="14" key="1">
    <citation type="journal article" date="2019" name="Int. J. Syst. Evol. Microbiol.">
        <title>The Global Catalogue of Microorganisms (GCM) 10K type strain sequencing project: providing services to taxonomists for standard genome sequencing and annotation.</title>
        <authorList>
            <consortium name="The Broad Institute Genomics Platform"/>
            <consortium name="The Broad Institute Genome Sequencing Center for Infectious Disease"/>
            <person name="Wu L."/>
            <person name="Ma J."/>
        </authorList>
    </citation>
    <scope>NUCLEOTIDE SEQUENCE [LARGE SCALE GENOMIC DNA]</scope>
    <source>
        <strain evidence="14">CGMCC 1.10188</strain>
    </source>
</reference>
<comment type="subunit">
    <text evidence="4">Homodimer.</text>
</comment>
<evidence type="ECO:0000256" key="5">
    <source>
        <dbReference type="ARBA" id="ARBA00022679"/>
    </source>
</evidence>
<gene>
    <name evidence="13" type="ORF">GCM10011505_27590</name>
</gene>
<evidence type="ECO:0000256" key="9">
    <source>
        <dbReference type="ARBA" id="ARBA00023004"/>
    </source>
</evidence>
<dbReference type="PANTHER" id="PTHR31528">
    <property type="entry name" value="4-AMINO-5-HYDROXYMETHYL-2-METHYLPYRIMIDINE PHOSPHATE SYNTHASE THI11-RELATED"/>
    <property type="match status" value="1"/>
</dbReference>
<evidence type="ECO:0000313" key="14">
    <source>
        <dbReference type="Proteomes" id="UP000603352"/>
    </source>
</evidence>
<evidence type="ECO:0000256" key="11">
    <source>
        <dbReference type="ARBA" id="ARBA00048179"/>
    </source>
</evidence>
<evidence type="ECO:0000256" key="4">
    <source>
        <dbReference type="ARBA" id="ARBA00011738"/>
    </source>
</evidence>
<feature type="domain" description="SsuA/THI5-like" evidence="12">
    <location>
        <begin position="65"/>
        <end position="276"/>
    </location>
</feature>
<keyword evidence="7" id="KW-0663">Pyridoxal phosphate</keyword>
<keyword evidence="8" id="KW-0784">Thiamine biosynthesis</keyword>
<protein>
    <recommendedName>
        <fullName evidence="10">Thiamine pyrimidine synthase</fullName>
    </recommendedName>
</protein>
<evidence type="ECO:0000256" key="10">
    <source>
        <dbReference type="ARBA" id="ARBA00033171"/>
    </source>
</evidence>
<sequence length="359" mass="38448">MAFAPIFADGASGAGRIRARTRSAGRAIAAFAVAAPLLAAASLGGADAAAAAEKASLRLKWLPQAQFAGFYVAKAKGFYEAEGIDLTINPGGPNLNAEALVASGADTFGLSGGVESHLAAVDKGMSLVAIGVAHQKTPYAFVTYPDSGINTLEDFKGRKVSTWYSGSQYTLKAMLATAGITENDLTIMPQSVSMNPFIDREVDVATATLYNELNTLKARGLTDLKIFQPDDYGIVVQRDTLITTAETIKDKPELVQGFFDATVKGWKYALQHKDEAVDILLKVDPGMDRKHQEAMIDTIEDVMIAGKGASDGMFFIDYDTLQKQHDILLAAGVMKNPVDLKTAFDPSFWEKAPVDDKKL</sequence>